<keyword evidence="1" id="KW-0812">Transmembrane</keyword>
<comment type="caution">
    <text evidence="2">The sequence shown here is derived from an EMBL/GenBank/DDBJ whole genome shotgun (WGS) entry which is preliminary data.</text>
</comment>
<evidence type="ECO:0000313" key="2">
    <source>
        <dbReference type="EMBL" id="MBF5059303.1"/>
    </source>
</evidence>
<protein>
    <submittedName>
        <fullName evidence="2">Uncharacterized protein</fullName>
    </submittedName>
</protein>
<dbReference type="RefSeq" id="WP_194847609.1">
    <property type="nucleotide sequence ID" value="NZ_JAAEJV010000017.1"/>
</dbReference>
<evidence type="ECO:0000313" key="3">
    <source>
        <dbReference type="Proteomes" id="UP001194714"/>
    </source>
</evidence>
<organism evidence="2 3">
    <name type="scientific">Candidatus Neptunichlamydia vexilliferae</name>
    <dbReference type="NCBI Taxonomy" id="1651774"/>
    <lineage>
        <taxon>Bacteria</taxon>
        <taxon>Pseudomonadati</taxon>
        <taxon>Chlamydiota</taxon>
        <taxon>Chlamydiia</taxon>
        <taxon>Parachlamydiales</taxon>
        <taxon>Simkaniaceae</taxon>
        <taxon>Candidatus Neptunichlamydia</taxon>
    </lineage>
</organism>
<keyword evidence="1" id="KW-0472">Membrane</keyword>
<keyword evidence="1" id="KW-1133">Transmembrane helix</keyword>
<dbReference type="EMBL" id="JAAEJV010000017">
    <property type="protein sequence ID" value="MBF5059303.1"/>
    <property type="molecule type" value="Genomic_DNA"/>
</dbReference>
<keyword evidence="3" id="KW-1185">Reference proteome</keyword>
<gene>
    <name evidence="2" type="ORF">NEPTK9_000813</name>
</gene>
<reference evidence="2 3" key="1">
    <citation type="submission" date="2020-01" db="EMBL/GenBank/DDBJ databases">
        <title>Draft genome sequence of Cand. Neptunochlamydia vexilliferae K9.</title>
        <authorList>
            <person name="Schulz F."/>
            <person name="Koestlbacher S."/>
            <person name="Wascher F."/>
            <person name="Pizzetti I."/>
            <person name="Horn M."/>
        </authorList>
    </citation>
    <scope>NUCLEOTIDE SEQUENCE [LARGE SCALE GENOMIC DNA]</scope>
    <source>
        <strain evidence="2 3">K9</strain>
    </source>
</reference>
<evidence type="ECO:0000256" key="1">
    <source>
        <dbReference type="SAM" id="Phobius"/>
    </source>
</evidence>
<feature type="transmembrane region" description="Helical" evidence="1">
    <location>
        <begin position="12"/>
        <end position="30"/>
    </location>
</feature>
<name>A0ABS0AYV2_9BACT</name>
<dbReference type="Proteomes" id="UP001194714">
    <property type="component" value="Unassembled WGS sequence"/>
</dbReference>
<proteinExistence type="predicted"/>
<sequence>METGTVTVTWGQLIFIGIVIFSLAWIYTLLDKRLDKADRSMRDFRNEVDLKLSKVDDKVEHLRDRVGKVEN</sequence>
<accession>A0ABS0AYV2</accession>